<gene>
    <name evidence="4" type="ORF">OBRU01_01540</name>
</gene>
<evidence type="ECO:0000313" key="5">
    <source>
        <dbReference type="Proteomes" id="UP000037510"/>
    </source>
</evidence>
<accession>A0A0L7LUJ1</accession>
<evidence type="ECO:0000256" key="2">
    <source>
        <dbReference type="ARBA" id="ARBA00012741"/>
    </source>
</evidence>
<dbReference type="GO" id="GO:0005975">
    <property type="term" value="P:carbohydrate metabolic process"/>
    <property type="evidence" value="ECO:0007669"/>
    <property type="project" value="InterPro"/>
</dbReference>
<dbReference type="InterPro" id="IPR017853">
    <property type="entry name" value="GH"/>
</dbReference>
<comment type="caution">
    <text evidence="4">The sequence shown here is derived from an EMBL/GenBank/DDBJ whole genome shotgun (WGS) entry which is preliminary data.</text>
</comment>
<comment type="catalytic activity">
    <reaction evidence="1">
        <text>Hydrolysis of terminal, non-reducing (1-&gt;4)-linked alpha-D-glucose residues with release of alpha-D-glucose.</text>
        <dbReference type="EC" id="3.2.1.20"/>
    </reaction>
</comment>
<evidence type="ECO:0000259" key="3">
    <source>
        <dbReference type="Pfam" id="PF00128"/>
    </source>
</evidence>
<reference evidence="4 5" key="1">
    <citation type="journal article" date="2015" name="Genome Biol. Evol.">
        <title>The genome of winter moth (Operophtera brumata) provides a genomic perspective on sexual dimorphism and phenology.</title>
        <authorList>
            <person name="Derks M.F."/>
            <person name="Smit S."/>
            <person name="Salis L."/>
            <person name="Schijlen E."/>
            <person name="Bossers A."/>
            <person name="Mateman C."/>
            <person name="Pijl A.S."/>
            <person name="de Ridder D."/>
            <person name="Groenen M.A."/>
            <person name="Visser M.E."/>
            <person name="Megens H.J."/>
        </authorList>
    </citation>
    <scope>NUCLEOTIDE SEQUENCE [LARGE SCALE GENOMIC DNA]</scope>
    <source>
        <strain evidence="4">WM2013NL</strain>
        <tissue evidence="4">Head and thorax</tissue>
    </source>
</reference>
<dbReference type="Gene3D" id="3.20.20.80">
    <property type="entry name" value="Glycosidases"/>
    <property type="match status" value="1"/>
</dbReference>
<feature type="domain" description="Glycosyl hydrolase family 13 catalytic" evidence="3">
    <location>
        <begin position="67"/>
        <end position="123"/>
    </location>
</feature>
<dbReference type="InterPro" id="IPR006047">
    <property type="entry name" value="GH13_cat_dom"/>
</dbReference>
<dbReference type="Gene3D" id="3.90.400.10">
    <property type="entry name" value="Oligo-1,6-glucosidase, Domain 2"/>
    <property type="match status" value="1"/>
</dbReference>
<proteinExistence type="predicted"/>
<name>A0A0L7LUJ1_OPEBR</name>
<dbReference type="SUPFAM" id="SSF51445">
    <property type="entry name" value="(Trans)glycosidases"/>
    <property type="match status" value="1"/>
</dbReference>
<dbReference type="EMBL" id="JTDY01000098">
    <property type="protein sequence ID" value="KOB78876.1"/>
    <property type="molecule type" value="Genomic_DNA"/>
</dbReference>
<dbReference type="STRING" id="104452.A0A0L7LUJ1"/>
<dbReference type="InterPro" id="IPR045857">
    <property type="entry name" value="O16G_dom_2"/>
</dbReference>
<dbReference type="GO" id="GO:0004558">
    <property type="term" value="F:alpha-1,4-glucosidase activity"/>
    <property type="evidence" value="ECO:0007669"/>
    <property type="project" value="UniProtKB-EC"/>
</dbReference>
<organism evidence="4 5">
    <name type="scientific">Operophtera brumata</name>
    <name type="common">Winter moth</name>
    <name type="synonym">Phalaena brumata</name>
    <dbReference type="NCBI Taxonomy" id="104452"/>
    <lineage>
        <taxon>Eukaryota</taxon>
        <taxon>Metazoa</taxon>
        <taxon>Ecdysozoa</taxon>
        <taxon>Arthropoda</taxon>
        <taxon>Hexapoda</taxon>
        <taxon>Insecta</taxon>
        <taxon>Pterygota</taxon>
        <taxon>Neoptera</taxon>
        <taxon>Endopterygota</taxon>
        <taxon>Lepidoptera</taxon>
        <taxon>Glossata</taxon>
        <taxon>Ditrysia</taxon>
        <taxon>Geometroidea</taxon>
        <taxon>Geometridae</taxon>
        <taxon>Larentiinae</taxon>
        <taxon>Operophtera</taxon>
    </lineage>
</organism>
<sequence>MNCICPDVDSERAGVVVERDAQGVVLAPVRGRPARPRLQQQGGRAAVQRRAAQVDGGGCGRRQVCTVHILNAPAWSWIEVRKEWYLHQYGADQPDLDFNKKAVVQLFSAALRKWMEAGAGGVRSVLCIYERAGVVVERDAQGVEEGDRPELFLLERPNATRLRPASSAPLSVADVTAAASQLNERIKGRWPLLQVLKAAKLSDHAHYNAPTSPRTTRLKVL</sequence>
<dbReference type="EC" id="3.2.1.20" evidence="2"/>
<keyword evidence="5" id="KW-1185">Reference proteome</keyword>
<dbReference type="Pfam" id="PF00128">
    <property type="entry name" value="Alpha-amylase"/>
    <property type="match status" value="1"/>
</dbReference>
<evidence type="ECO:0000313" key="4">
    <source>
        <dbReference type="EMBL" id="KOB78876.1"/>
    </source>
</evidence>
<evidence type="ECO:0000256" key="1">
    <source>
        <dbReference type="ARBA" id="ARBA00001657"/>
    </source>
</evidence>
<dbReference type="AlphaFoldDB" id="A0A0L7LUJ1"/>
<protein>
    <recommendedName>
        <fullName evidence="2">alpha-glucosidase</fullName>
        <ecNumber evidence="2">3.2.1.20</ecNumber>
    </recommendedName>
</protein>
<dbReference type="Proteomes" id="UP000037510">
    <property type="component" value="Unassembled WGS sequence"/>
</dbReference>